<dbReference type="SUPFAM" id="SSF52402">
    <property type="entry name" value="Adenine nucleotide alpha hydrolases-like"/>
    <property type="match status" value="1"/>
</dbReference>
<name>A0A1V0N3S5_9ARCH</name>
<reference evidence="2 3" key="1">
    <citation type="submission" date="2011-10" db="EMBL/GenBank/DDBJ databases">
        <title>Metabolic and evolutionary patterns in the extreme acidophile Ferroplasma acidiphilum.</title>
        <authorList>
            <person name="Golyshina O.V."/>
            <person name="Kozyavkin S.A."/>
            <person name="Tatusov R.L."/>
            <person name="Slesarev A.I."/>
            <person name="Golyshin P.N."/>
        </authorList>
    </citation>
    <scope>NUCLEOTIDE SEQUENCE [LARGE SCALE GENOMIC DNA]</scope>
    <source>
        <strain evidence="3">Y</strain>
    </source>
</reference>
<dbReference type="GeneID" id="31676428"/>
<dbReference type="GO" id="GO:0003824">
    <property type="term" value="F:catalytic activity"/>
    <property type="evidence" value="ECO:0007669"/>
    <property type="project" value="InterPro"/>
</dbReference>
<evidence type="ECO:0000313" key="3">
    <source>
        <dbReference type="Proteomes" id="UP000192050"/>
    </source>
</evidence>
<protein>
    <submittedName>
        <fullName evidence="2">Phosphoadenosine phosphosulfate reductase</fullName>
    </submittedName>
</protein>
<sequence>MDYEYKKREEKYLSLDAKVNISKVVIDDAMDDFIRPAVLWSAGKDSTVVLDLVKTVARDRKMAIPPAILIDHGQHYDETYKMVKDISKEWGFKVIYARNDNFLSKVDNNRVNVDDLNEDNHEELRKINFDFSKKYIDYGLETLEGNHLLKTAPFNDVIRRYRFDSLYTGVRWDENEARSNEVFISERTDPDHVRVQPVITFREKDIWKYMFDNKLPIHPLYYKGYRSIDGKYDSTKTSDSPAWEQDLENTAERAGRAQDKENMMDQLRKFGYM</sequence>
<dbReference type="Gene3D" id="3.40.50.620">
    <property type="entry name" value="HUPs"/>
    <property type="match status" value="1"/>
</dbReference>
<dbReference type="InterPro" id="IPR014729">
    <property type="entry name" value="Rossmann-like_a/b/a_fold"/>
</dbReference>
<dbReference type="InterPro" id="IPR050128">
    <property type="entry name" value="Sulfate_adenylyltrnsfr_sub2"/>
</dbReference>
<proteinExistence type="predicted"/>
<dbReference type="KEGG" id="fai:FAD_0924"/>
<dbReference type="Proteomes" id="UP000192050">
    <property type="component" value="Chromosome"/>
</dbReference>
<gene>
    <name evidence="2" type="ORF">FAD_0924</name>
</gene>
<dbReference type="AlphaFoldDB" id="A0A1V0N3S5"/>
<dbReference type="InterPro" id="IPR002500">
    <property type="entry name" value="PAPS_reduct_dom"/>
</dbReference>
<keyword evidence="3" id="KW-1185">Reference proteome</keyword>
<feature type="domain" description="Phosphoadenosine phosphosulphate reductase" evidence="1">
    <location>
        <begin position="36"/>
        <end position="235"/>
    </location>
</feature>
<evidence type="ECO:0000259" key="1">
    <source>
        <dbReference type="Pfam" id="PF01507"/>
    </source>
</evidence>
<accession>A0A1V0N3S5</accession>
<dbReference type="Pfam" id="PF01507">
    <property type="entry name" value="PAPS_reduct"/>
    <property type="match status" value="1"/>
</dbReference>
<dbReference type="PANTHER" id="PTHR43196:SF1">
    <property type="entry name" value="SULFATE ADENYLYLTRANSFERASE SUBUNIT 2"/>
    <property type="match status" value="1"/>
</dbReference>
<dbReference type="PANTHER" id="PTHR43196">
    <property type="entry name" value="SULFATE ADENYLYLTRANSFERASE SUBUNIT 2"/>
    <property type="match status" value="1"/>
</dbReference>
<dbReference type="EMBL" id="CP015363">
    <property type="protein sequence ID" value="ARD84812.1"/>
    <property type="molecule type" value="Genomic_DNA"/>
</dbReference>
<evidence type="ECO:0000313" key="2">
    <source>
        <dbReference type="EMBL" id="ARD84812.1"/>
    </source>
</evidence>
<dbReference type="OrthoDB" id="14887at2157"/>
<dbReference type="RefSeq" id="WP_081142190.1">
    <property type="nucleotide sequence ID" value="NZ_CP015363.1"/>
</dbReference>
<dbReference type="STRING" id="74969.FAD_0924"/>
<organism evidence="2 3">
    <name type="scientific">Ferroplasma acidiphilum</name>
    <dbReference type="NCBI Taxonomy" id="74969"/>
    <lineage>
        <taxon>Archaea</taxon>
        <taxon>Methanobacteriati</taxon>
        <taxon>Thermoplasmatota</taxon>
        <taxon>Thermoplasmata</taxon>
        <taxon>Thermoplasmatales</taxon>
        <taxon>Ferroplasmaceae</taxon>
        <taxon>Ferroplasma</taxon>
    </lineage>
</organism>